<comment type="similarity">
    <text evidence="1">Belongs to the peptidase M10A family.</text>
</comment>
<evidence type="ECO:0000313" key="11">
    <source>
        <dbReference type="Proteomes" id="UP000007110"/>
    </source>
</evidence>
<evidence type="ECO:0000256" key="3">
    <source>
        <dbReference type="ARBA" id="ARBA00022723"/>
    </source>
</evidence>
<dbReference type="GO" id="GO:0031012">
    <property type="term" value="C:extracellular matrix"/>
    <property type="evidence" value="ECO:0007669"/>
    <property type="project" value="InterPro"/>
</dbReference>
<dbReference type="GO" id="GO:0008270">
    <property type="term" value="F:zinc ion binding"/>
    <property type="evidence" value="ECO:0007669"/>
    <property type="project" value="InterPro"/>
</dbReference>
<dbReference type="GO" id="GO:0030574">
    <property type="term" value="P:collagen catabolic process"/>
    <property type="evidence" value="ECO:0000318"/>
    <property type="project" value="GO_Central"/>
</dbReference>
<keyword evidence="7" id="KW-0106">Calcium</keyword>
<dbReference type="Pfam" id="PF00413">
    <property type="entry name" value="Peptidase_M10"/>
    <property type="match status" value="1"/>
</dbReference>
<dbReference type="GeneID" id="115921597"/>
<feature type="domain" description="Peptidase metallopeptidase" evidence="9">
    <location>
        <begin position="2"/>
        <end position="119"/>
    </location>
</feature>
<feature type="binding site" evidence="7">
    <location>
        <position position="85"/>
    </location>
    <ligand>
        <name>Zn(2+)</name>
        <dbReference type="ChEBI" id="CHEBI:29105"/>
        <label>2</label>
        <note>catalytic</note>
    </ligand>
</feature>
<dbReference type="PANTHER" id="PTHR10201:SF294">
    <property type="entry name" value="MATRIX METALLOPROTEINASE 16"/>
    <property type="match status" value="1"/>
</dbReference>
<feature type="binding site" evidence="7">
    <location>
        <position position="79"/>
    </location>
    <ligand>
        <name>Zn(2+)</name>
        <dbReference type="ChEBI" id="CHEBI:29105"/>
        <label>2</label>
        <note>catalytic</note>
    </ligand>
</feature>
<dbReference type="InParanoid" id="A0A7M7SVW5"/>
<dbReference type="InterPro" id="IPR024079">
    <property type="entry name" value="MetalloPept_cat_dom_sf"/>
</dbReference>
<proteinExistence type="inferred from homology"/>
<feature type="binding site" evidence="7">
    <location>
        <position position="46"/>
    </location>
    <ligand>
        <name>Ca(2+)</name>
        <dbReference type="ChEBI" id="CHEBI:29108"/>
        <label>2</label>
    </ligand>
</feature>
<comment type="cofactor">
    <cofactor evidence="7">
        <name>Zn(2+)</name>
        <dbReference type="ChEBI" id="CHEBI:29105"/>
    </cofactor>
    <text evidence="7">Binds 2 Zn(2+) ions per subunit.</text>
</comment>
<feature type="binding site" evidence="7">
    <location>
        <position position="26"/>
    </location>
    <ligand>
        <name>Ca(2+)</name>
        <dbReference type="ChEBI" id="CHEBI:29108"/>
        <label>3</label>
    </ligand>
</feature>
<dbReference type="PANTHER" id="PTHR10201">
    <property type="entry name" value="MATRIX METALLOPROTEINASE"/>
    <property type="match status" value="1"/>
</dbReference>
<reference evidence="11" key="1">
    <citation type="submission" date="2015-02" db="EMBL/GenBank/DDBJ databases">
        <title>Genome sequencing for Strongylocentrotus purpuratus.</title>
        <authorList>
            <person name="Murali S."/>
            <person name="Liu Y."/>
            <person name="Vee V."/>
            <person name="English A."/>
            <person name="Wang M."/>
            <person name="Skinner E."/>
            <person name="Han Y."/>
            <person name="Muzny D.M."/>
            <person name="Worley K.C."/>
            <person name="Gibbs R.A."/>
        </authorList>
    </citation>
    <scope>NUCLEOTIDE SEQUENCE</scope>
</reference>
<evidence type="ECO:0000256" key="2">
    <source>
        <dbReference type="ARBA" id="ARBA00022670"/>
    </source>
</evidence>
<evidence type="ECO:0000256" key="6">
    <source>
        <dbReference type="PIRSR" id="PIRSR621190-1"/>
    </source>
</evidence>
<dbReference type="InterPro" id="IPR001818">
    <property type="entry name" value="Pept_M10_metallopeptidase"/>
</dbReference>
<keyword evidence="5 7" id="KW-0862">Zinc</keyword>
<dbReference type="OrthoDB" id="406838at2759"/>
<dbReference type="GO" id="GO:0030198">
    <property type="term" value="P:extracellular matrix organization"/>
    <property type="evidence" value="ECO:0000318"/>
    <property type="project" value="GO_Central"/>
</dbReference>
<dbReference type="KEGG" id="spu:115921597"/>
<name>A0A7M7SVW5_STRPU</name>
<evidence type="ECO:0000256" key="7">
    <source>
        <dbReference type="PIRSR" id="PIRSR621190-2"/>
    </source>
</evidence>
<keyword evidence="3 7" id="KW-0479">Metal-binding</keyword>
<feature type="binding site" evidence="7">
    <location>
        <position position="32"/>
    </location>
    <ligand>
        <name>Zn(2+)</name>
        <dbReference type="ChEBI" id="CHEBI:29105"/>
        <label>1</label>
    </ligand>
</feature>
<feature type="compositionally biased region" description="Low complexity" evidence="8">
    <location>
        <begin position="182"/>
        <end position="199"/>
    </location>
</feature>
<dbReference type="SMART" id="SM00235">
    <property type="entry name" value="ZnMc"/>
    <property type="match status" value="1"/>
</dbReference>
<feature type="binding site" evidence="7">
    <location>
        <position position="51"/>
    </location>
    <ligand>
        <name>Ca(2+)</name>
        <dbReference type="ChEBI" id="CHEBI:29108"/>
        <label>1</label>
    </ligand>
</feature>
<evidence type="ECO:0000256" key="8">
    <source>
        <dbReference type="SAM" id="MobiDB-lite"/>
    </source>
</evidence>
<dbReference type="InterPro" id="IPR006026">
    <property type="entry name" value="Peptidase_Metallo"/>
</dbReference>
<reference evidence="10" key="2">
    <citation type="submission" date="2021-01" db="UniProtKB">
        <authorList>
            <consortium name="EnsemblMetazoa"/>
        </authorList>
    </citation>
    <scope>IDENTIFICATION</scope>
</reference>
<evidence type="ECO:0000256" key="5">
    <source>
        <dbReference type="ARBA" id="ARBA00022833"/>
    </source>
</evidence>
<keyword evidence="11" id="KW-1185">Reference proteome</keyword>
<accession>A0A7M7SVW5</accession>
<feature type="binding site" evidence="7">
    <location>
        <position position="9"/>
    </location>
    <ligand>
        <name>Ca(2+)</name>
        <dbReference type="ChEBI" id="CHEBI:29108"/>
        <label>2</label>
    </ligand>
</feature>
<dbReference type="RefSeq" id="XP_030835055.1">
    <property type="nucleotide sequence ID" value="XM_030979195.1"/>
</dbReference>
<keyword evidence="4" id="KW-0378">Hydrolase</keyword>
<evidence type="ECO:0000256" key="1">
    <source>
        <dbReference type="ARBA" id="ARBA00010370"/>
    </source>
</evidence>
<dbReference type="InterPro" id="IPR021190">
    <property type="entry name" value="Pept_M10A"/>
</dbReference>
<dbReference type="SUPFAM" id="SSF55486">
    <property type="entry name" value="Metalloproteases ('zincins'), catalytic domain"/>
    <property type="match status" value="1"/>
</dbReference>
<dbReference type="GO" id="GO:0005615">
    <property type="term" value="C:extracellular space"/>
    <property type="evidence" value="ECO:0000318"/>
    <property type="project" value="GO_Central"/>
</dbReference>
<dbReference type="PRINTS" id="PR00138">
    <property type="entry name" value="MATRIXIN"/>
</dbReference>
<dbReference type="GO" id="GO:0006508">
    <property type="term" value="P:proteolysis"/>
    <property type="evidence" value="ECO:0007669"/>
    <property type="project" value="UniProtKB-KW"/>
</dbReference>
<protein>
    <recommendedName>
        <fullName evidence="9">Peptidase metallopeptidase domain-containing protein</fullName>
    </recommendedName>
</protein>
<feature type="binding site" evidence="7">
    <location>
        <position position="21"/>
    </location>
    <ligand>
        <name>Zn(2+)</name>
        <dbReference type="ChEBI" id="CHEBI:29105"/>
        <label>1</label>
    </ligand>
</feature>
<feature type="active site" evidence="6">
    <location>
        <position position="76"/>
    </location>
</feature>
<dbReference type="EnsemblMetazoa" id="XM_030979195">
    <property type="protein sequence ID" value="XP_030835055"/>
    <property type="gene ID" value="LOC115921597"/>
</dbReference>
<feature type="binding site" evidence="7">
    <location>
        <position position="19"/>
    </location>
    <ligand>
        <name>Zn(2+)</name>
        <dbReference type="ChEBI" id="CHEBI:29105"/>
        <label>1</label>
    </ligand>
</feature>
<feature type="region of interest" description="Disordered" evidence="8">
    <location>
        <begin position="140"/>
        <end position="206"/>
    </location>
</feature>
<evidence type="ECO:0000313" key="10">
    <source>
        <dbReference type="EnsemblMetazoa" id="XP_030835055"/>
    </source>
</evidence>
<dbReference type="Gene3D" id="3.40.390.10">
    <property type="entry name" value="Collagenase (Catalytic Domain)"/>
    <property type="match status" value="1"/>
</dbReference>
<feature type="binding site" evidence="7">
    <location>
        <position position="27"/>
    </location>
    <ligand>
        <name>Ca(2+)</name>
        <dbReference type="ChEBI" id="CHEBI:29108"/>
        <label>3</label>
    </ligand>
</feature>
<evidence type="ECO:0000256" key="4">
    <source>
        <dbReference type="ARBA" id="ARBA00022801"/>
    </source>
</evidence>
<feature type="compositionally biased region" description="Low complexity" evidence="8">
    <location>
        <begin position="141"/>
        <end position="158"/>
    </location>
</feature>
<keyword evidence="2" id="KW-0645">Protease</keyword>
<evidence type="ECO:0000259" key="9">
    <source>
        <dbReference type="SMART" id="SM00235"/>
    </source>
</evidence>
<feature type="binding site" evidence="7">
    <location>
        <position position="93"/>
    </location>
    <ligand>
        <name>Zn(2+)</name>
        <dbReference type="ChEBI" id="CHEBI:29105"/>
        <label>2</label>
        <note>catalytic</note>
    </ligand>
</feature>
<organism evidence="10 11">
    <name type="scientific">Strongylocentrotus purpuratus</name>
    <name type="common">Purple sea urchin</name>
    <dbReference type="NCBI Taxonomy" id="7668"/>
    <lineage>
        <taxon>Eukaryota</taxon>
        <taxon>Metazoa</taxon>
        <taxon>Echinodermata</taxon>
        <taxon>Eleutherozoa</taxon>
        <taxon>Echinozoa</taxon>
        <taxon>Echinoidea</taxon>
        <taxon>Euechinoidea</taxon>
        <taxon>Echinacea</taxon>
        <taxon>Camarodonta</taxon>
        <taxon>Echinidea</taxon>
        <taxon>Strongylocentrotidae</taxon>
        <taxon>Strongylocentrotus</taxon>
    </lineage>
</organism>
<sequence>MAADPTSADIVISFVSGDHGDGYPFDGNDLAHAFLPFDLSNPIAGDVHLNDAITWGWFVMGFKLLRLEHNLIIAHELGHSLGLSHSHNIGSLMYPFFDPYTDPPDLDDDIAGIRALYGVKCDAPPDGVDTESVLIYEGRSNNDNAANNNAADDNSNAADDNDNAADDNSNAADGTTSKRSNNDNAANNNAADDNSNAADGTTSKMF</sequence>
<feature type="binding site" evidence="7">
    <location>
        <position position="75"/>
    </location>
    <ligand>
        <name>Zn(2+)</name>
        <dbReference type="ChEBI" id="CHEBI:29105"/>
        <label>2</label>
        <note>catalytic</note>
    </ligand>
</feature>
<dbReference type="Proteomes" id="UP000007110">
    <property type="component" value="Unassembled WGS sequence"/>
</dbReference>
<dbReference type="GO" id="GO:0004222">
    <property type="term" value="F:metalloendopeptidase activity"/>
    <property type="evidence" value="ECO:0000318"/>
    <property type="project" value="GO_Central"/>
</dbReference>
<feature type="binding site" evidence="7">
    <location>
        <position position="48"/>
    </location>
    <ligand>
        <name>Zn(2+)</name>
        <dbReference type="ChEBI" id="CHEBI:29105"/>
        <label>1</label>
    </ligand>
</feature>
<comment type="cofactor">
    <cofactor evidence="7">
        <name>Ca(2+)</name>
        <dbReference type="ChEBI" id="CHEBI:29108"/>
    </cofactor>
    <text evidence="7">Can bind about 5 Ca(2+) ions per subunit.</text>
</comment>
<dbReference type="AlphaFoldDB" id="A0A7M7SVW5"/>